<dbReference type="STRING" id="1675527.AIOL_000170"/>
<keyword evidence="3" id="KW-1185">Reference proteome</keyword>
<feature type="signal peptide" evidence="1">
    <location>
        <begin position="1"/>
        <end position="26"/>
    </location>
</feature>
<accession>A0A0J9EB62</accession>
<evidence type="ECO:0000313" key="3">
    <source>
        <dbReference type="Proteomes" id="UP000037178"/>
    </source>
</evidence>
<comment type="caution">
    <text evidence="2">The sequence shown here is derived from an EMBL/GenBank/DDBJ whole genome shotgun (WGS) entry which is preliminary data.</text>
</comment>
<dbReference type="PATRIC" id="fig|1675527.3.peg.206"/>
<feature type="chain" id="PRO_5005318391" evidence="1">
    <location>
        <begin position="27"/>
        <end position="134"/>
    </location>
</feature>
<evidence type="ECO:0000256" key="1">
    <source>
        <dbReference type="SAM" id="SignalP"/>
    </source>
</evidence>
<keyword evidence="1" id="KW-0732">Signal</keyword>
<organism evidence="2 3">
    <name type="scientific">Candidatus Rhodobacter oscarellae</name>
    <dbReference type="NCBI Taxonomy" id="1675527"/>
    <lineage>
        <taxon>Bacteria</taxon>
        <taxon>Pseudomonadati</taxon>
        <taxon>Pseudomonadota</taxon>
        <taxon>Alphaproteobacteria</taxon>
        <taxon>Rhodobacterales</taxon>
        <taxon>Rhodobacter group</taxon>
        <taxon>Rhodobacter</taxon>
    </lineage>
</organism>
<name>A0A0J9EB62_9RHOB</name>
<reference evidence="2 3" key="1">
    <citation type="submission" date="2015-06" db="EMBL/GenBank/DDBJ databases">
        <title>Draft genome sequence of an Alphaproteobacteria species associated to the Mediterranean sponge Oscarella lobularis.</title>
        <authorList>
            <person name="Jourda C."/>
            <person name="Santini S."/>
            <person name="Claverie J.-M."/>
        </authorList>
    </citation>
    <scope>NUCLEOTIDE SEQUENCE [LARGE SCALE GENOMIC DNA]</scope>
    <source>
        <strain evidence="2">IGS</strain>
    </source>
</reference>
<dbReference type="RefSeq" id="WP_152912301.1">
    <property type="nucleotide sequence ID" value="NZ_LFTY01000001.1"/>
</dbReference>
<evidence type="ECO:0000313" key="2">
    <source>
        <dbReference type="EMBL" id="KMW60020.1"/>
    </source>
</evidence>
<dbReference type="Proteomes" id="UP000037178">
    <property type="component" value="Unassembled WGS sequence"/>
</dbReference>
<proteinExistence type="predicted"/>
<dbReference type="EMBL" id="LFTY01000001">
    <property type="protein sequence ID" value="KMW60020.1"/>
    <property type="molecule type" value="Genomic_DNA"/>
</dbReference>
<dbReference type="AlphaFoldDB" id="A0A0J9EB62"/>
<protein>
    <submittedName>
        <fullName evidence="2">Uncharacterized protein</fullName>
    </submittedName>
</protein>
<sequence>MRLTQHLMRLTQAVALGGLIASAAQAGILDNRAGKALAPGGKKAVKIVPPPGLLLPNCPKGWKLTKASKTVYHCGIKLEGSLNPGAGNPGNLHNFPQLMQAAETTACHSPHYWNVGPMIYTPGPGAVRWECQHK</sequence>
<gene>
    <name evidence="2" type="ORF">AIOL_000170</name>
</gene>